<dbReference type="PANTHER" id="PTHR11079:SF179">
    <property type="entry name" value="TRNA(ADENINE(34)) DEAMINASE, CHLOROPLASTIC"/>
    <property type="match status" value="1"/>
</dbReference>
<dbReference type="EMBL" id="BJYS01000010">
    <property type="protein sequence ID" value="GEO04067.1"/>
    <property type="molecule type" value="Genomic_DNA"/>
</dbReference>
<dbReference type="RefSeq" id="WP_146897220.1">
    <property type="nucleotide sequence ID" value="NZ_BJYS01000010.1"/>
</dbReference>
<protein>
    <submittedName>
        <fullName evidence="4">tRNA-specific adenosine deaminase</fullName>
    </submittedName>
</protein>
<reference evidence="4 5" key="1">
    <citation type="submission" date="2019-07" db="EMBL/GenBank/DDBJ databases">
        <title>Whole genome shotgun sequence of Adhaeribacter aerolatus NBRC 106133.</title>
        <authorList>
            <person name="Hosoyama A."/>
            <person name="Uohara A."/>
            <person name="Ohji S."/>
            <person name="Ichikawa N."/>
        </authorList>
    </citation>
    <scope>NUCLEOTIDE SEQUENCE [LARGE SCALE GENOMIC DNA]</scope>
    <source>
        <strain evidence="4 5">NBRC 106133</strain>
    </source>
</reference>
<feature type="domain" description="CMP/dCMP-type deaminase" evidence="3">
    <location>
        <begin position="1"/>
        <end position="110"/>
    </location>
</feature>
<dbReference type="SUPFAM" id="SSF53927">
    <property type="entry name" value="Cytidine deaminase-like"/>
    <property type="match status" value="1"/>
</dbReference>
<dbReference type="PANTHER" id="PTHR11079">
    <property type="entry name" value="CYTOSINE DEAMINASE FAMILY MEMBER"/>
    <property type="match status" value="1"/>
</dbReference>
<name>A0A512AX32_9BACT</name>
<dbReference type="GO" id="GO:0008270">
    <property type="term" value="F:zinc ion binding"/>
    <property type="evidence" value="ECO:0007669"/>
    <property type="project" value="InterPro"/>
</dbReference>
<evidence type="ECO:0000313" key="5">
    <source>
        <dbReference type="Proteomes" id="UP000321532"/>
    </source>
</evidence>
<dbReference type="Gene3D" id="3.40.140.10">
    <property type="entry name" value="Cytidine Deaminase, domain 2"/>
    <property type="match status" value="1"/>
</dbReference>
<comment type="caution">
    <text evidence="4">The sequence shown here is derived from an EMBL/GenBank/DDBJ whole genome shotgun (WGS) entry which is preliminary data.</text>
</comment>
<evidence type="ECO:0000256" key="1">
    <source>
        <dbReference type="ARBA" id="ARBA00022723"/>
    </source>
</evidence>
<dbReference type="OrthoDB" id="9802676at2"/>
<gene>
    <name evidence="4" type="primary">tadA_2</name>
    <name evidence="4" type="ORF">AAE02nite_17310</name>
</gene>
<keyword evidence="2" id="KW-0862">Zinc</keyword>
<dbReference type="PROSITE" id="PS00903">
    <property type="entry name" value="CYT_DCMP_DEAMINASES_1"/>
    <property type="match status" value="1"/>
</dbReference>
<dbReference type="PROSITE" id="PS51747">
    <property type="entry name" value="CYT_DCMP_DEAMINASES_2"/>
    <property type="match status" value="1"/>
</dbReference>
<accession>A0A512AX32</accession>
<evidence type="ECO:0000256" key="2">
    <source>
        <dbReference type="ARBA" id="ARBA00022833"/>
    </source>
</evidence>
<dbReference type="GO" id="GO:0016787">
    <property type="term" value="F:hydrolase activity"/>
    <property type="evidence" value="ECO:0007669"/>
    <property type="project" value="InterPro"/>
</dbReference>
<dbReference type="AlphaFoldDB" id="A0A512AX32"/>
<proteinExistence type="predicted"/>
<keyword evidence="1" id="KW-0479">Metal-binding</keyword>
<keyword evidence="5" id="KW-1185">Reference proteome</keyword>
<dbReference type="InterPro" id="IPR002125">
    <property type="entry name" value="CMP_dCMP_dom"/>
</dbReference>
<dbReference type="Proteomes" id="UP000321532">
    <property type="component" value="Unassembled WGS sequence"/>
</dbReference>
<dbReference type="CDD" id="cd01285">
    <property type="entry name" value="nucleoside_deaminase"/>
    <property type="match status" value="1"/>
</dbReference>
<evidence type="ECO:0000259" key="3">
    <source>
        <dbReference type="PROSITE" id="PS51747"/>
    </source>
</evidence>
<dbReference type="InterPro" id="IPR016193">
    <property type="entry name" value="Cytidine_deaminase-like"/>
</dbReference>
<sequence length="149" mass="16467">MHEHWMRICLELAREAMQTGNAPVGAVLVRNGKVIGAGREAGKTNQDITCHAEIEAIRHAISQGYSDFSEATLYTTHEPCIMCSYVIRHHKISKIIMGLAVPEVGGYTSAYPILKATAITRWGPTPEVIFGTLKEECAALNQEFKLRNN</sequence>
<organism evidence="4 5">
    <name type="scientific">Adhaeribacter aerolatus</name>
    <dbReference type="NCBI Taxonomy" id="670289"/>
    <lineage>
        <taxon>Bacteria</taxon>
        <taxon>Pseudomonadati</taxon>
        <taxon>Bacteroidota</taxon>
        <taxon>Cytophagia</taxon>
        <taxon>Cytophagales</taxon>
        <taxon>Hymenobacteraceae</taxon>
        <taxon>Adhaeribacter</taxon>
    </lineage>
</organism>
<evidence type="ECO:0000313" key="4">
    <source>
        <dbReference type="EMBL" id="GEO04067.1"/>
    </source>
</evidence>
<dbReference type="InterPro" id="IPR016192">
    <property type="entry name" value="APOBEC/CMP_deaminase_Zn-bd"/>
</dbReference>
<dbReference type="Pfam" id="PF00383">
    <property type="entry name" value="dCMP_cyt_deam_1"/>
    <property type="match status" value="1"/>
</dbReference>